<dbReference type="InterPro" id="IPR011990">
    <property type="entry name" value="TPR-like_helical_dom_sf"/>
</dbReference>
<evidence type="ECO:0000313" key="1">
    <source>
        <dbReference type="EMBL" id="MYM56500.1"/>
    </source>
</evidence>
<dbReference type="RefSeq" id="WP_160974406.1">
    <property type="nucleotide sequence ID" value="NZ_WWEN01000006.1"/>
</dbReference>
<sequence>MMIRSAPVSDTGLKAFLLALLLLLPALPGAAQQDGQVRVPIEAAAGIAERALLEGQPDLALQLAKGLLQRDPNDAYAHFIAARALMQLKRPRDGRRAAALAYRHARTGMEKFQAAQLAAKLSLDGEQAALAQVWLRRSLLHLPDESYRDRVIADYKILRRISPWSVSAQFSLAPSNNLNNGADGPYSLIDGLPVVGLLSGDAQALSGLRATSNLTFSRRLSGSKTHETRLTGQYYAQRVRLSEDARALAPGAENSDFAYDHLELGLQHITDTGDGPLQFEASAGRSWYGQSPYQWQYQAGIGRGFKLSDHAGLRLSAQYEHHVYDSPLLDPIDTLNLRADYSAKLKSGDRIGLGLMLSKSQSDTANSRQSRAIGYLGYSLAEPVGPAKLSGRIGASLQRYPDYAVGFLTVPGGREDRMVFGSVDFSFQKLDYAGFVPTLTLTARKTQSNVSRFDTNEVSMSFGIRSSF</sequence>
<comment type="caution">
    <text evidence="1">The sequence shown here is derived from an EMBL/GenBank/DDBJ whole genome shotgun (WGS) entry which is preliminary data.</text>
</comment>
<protein>
    <submittedName>
        <fullName evidence="1">DUF560 domain-containing protein</fullName>
    </submittedName>
</protein>
<proteinExistence type="predicted"/>
<reference evidence="1 2" key="1">
    <citation type="submission" date="2020-01" db="EMBL/GenBank/DDBJ databases">
        <authorList>
            <person name="Chen S."/>
        </authorList>
    </citation>
    <scope>NUCLEOTIDE SEQUENCE [LARGE SCALE GENOMIC DNA]</scope>
    <source>
        <strain evidence="1 2">GS-10</strain>
    </source>
</reference>
<evidence type="ECO:0000313" key="2">
    <source>
        <dbReference type="Proteomes" id="UP000479043"/>
    </source>
</evidence>
<accession>A0A6L8LPI5</accession>
<dbReference type="AlphaFoldDB" id="A0A6L8LPI5"/>
<dbReference type="SUPFAM" id="SSF48452">
    <property type="entry name" value="TPR-like"/>
    <property type="match status" value="1"/>
</dbReference>
<organism evidence="1 2">
    <name type="scientific">Thalassovita mangrovi</name>
    <dbReference type="NCBI Taxonomy" id="2692236"/>
    <lineage>
        <taxon>Bacteria</taxon>
        <taxon>Pseudomonadati</taxon>
        <taxon>Pseudomonadota</taxon>
        <taxon>Alphaproteobacteria</taxon>
        <taxon>Rhodobacterales</taxon>
        <taxon>Roseobacteraceae</taxon>
        <taxon>Thalassovita</taxon>
    </lineage>
</organism>
<dbReference type="EMBL" id="WWEN01000006">
    <property type="protein sequence ID" value="MYM56500.1"/>
    <property type="molecule type" value="Genomic_DNA"/>
</dbReference>
<gene>
    <name evidence="1" type="ORF">GR167_14375</name>
</gene>
<name>A0A6L8LPI5_9RHOB</name>
<dbReference type="Proteomes" id="UP000479043">
    <property type="component" value="Unassembled WGS sequence"/>
</dbReference>
<keyword evidence="2" id="KW-1185">Reference proteome</keyword>